<evidence type="ECO:0000313" key="4">
    <source>
        <dbReference type="Proteomes" id="UP001596220"/>
    </source>
</evidence>
<evidence type="ECO:0000313" key="3">
    <source>
        <dbReference type="EMBL" id="MFC6087741.1"/>
    </source>
</evidence>
<feature type="chain" id="PRO_5046557466" evidence="1">
    <location>
        <begin position="27"/>
        <end position="275"/>
    </location>
</feature>
<feature type="domain" description="SGNH hydrolase-type esterase" evidence="2">
    <location>
        <begin position="34"/>
        <end position="264"/>
    </location>
</feature>
<feature type="signal peptide" evidence="1">
    <location>
        <begin position="1"/>
        <end position="26"/>
    </location>
</feature>
<dbReference type="InterPro" id="IPR036514">
    <property type="entry name" value="SGNH_hydro_sf"/>
</dbReference>
<dbReference type="InterPro" id="IPR037460">
    <property type="entry name" value="SEST-like"/>
</dbReference>
<protein>
    <submittedName>
        <fullName evidence="3">SGNH/GDSL hydrolase family protein</fullName>
        <ecNumber evidence="3">3.1.-.-</ecNumber>
    </submittedName>
</protein>
<organism evidence="3 4">
    <name type="scientific">Saccharothrix lopnurensis</name>
    <dbReference type="NCBI Taxonomy" id="1670621"/>
    <lineage>
        <taxon>Bacteria</taxon>
        <taxon>Bacillati</taxon>
        <taxon>Actinomycetota</taxon>
        <taxon>Actinomycetes</taxon>
        <taxon>Pseudonocardiales</taxon>
        <taxon>Pseudonocardiaceae</taxon>
        <taxon>Saccharothrix</taxon>
    </lineage>
</organism>
<sequence length="275" mass="28752">MRLRERWAAGAAVLLSCLLVAPTGQAAEPLEYVALGDSAAAGPLVPVQDVNLLCLRSERNYPAVAARALRARLVDVTCSGATTDDLAGRRFGFLPPQFTALGPDTDLVSITIGANDVGMFQAALGCVNLLPDPYGRSCADHGPDLRGAVTAWEAEFGTALAEIRRRAPRARVLVTGYATYIRPGGCFPTQPVWARDADHLQGLLDAINAAARDQARRHGAAFVDLAAVSVGHDICAAPAARYLEGLIPTRPAAPLHPNAAGMAAFGEAVAAAARR</sequence>
<dbReference type="PANTHER" id="PTHR37981:SF1">
    <property type="entry name" value="SGNH HYDROLASE-TYPE ESTERASE DOMAIN-CONTAINING PROTEIN"/>
    <property type="match status" value="1"/>
</dbReference>
<reference evidence="4" key="1">
    <citation type="journal article" date="2019" name="Int. J. Syst. Evol. Microbiol.">
        <title>The Global Catalogue of Microorganisms (GCM) 10K type strain sequencing project: providing services to taxonomists for standard genome sequencing and annotation.</title>
        <authorList>
            <consortium name="The Broad Institute Genomics Platform"/>
            <consortium name="The Broad Institute Genome Sequencing Center for Infectious Disease"/>
            <person name="Wu L."/>
            <person name="Ma J."/>
        </authorList>
    </citation>
    <scope>NUCLEOTIDE SEQUENCE [LARGE SCALE GENOMIC DNA]</scope>
    <source>
        <strain evidence="4">CGMCC 4.7246</strain>
    </source>
</reference>
<dbReference type="RefSeq" id="WP_380631623.1">
    <property type="nucleotide sequence ID" value="NZ_JBHSQO010000001.1"/>
</dbReference>
<keyword evidence="4" id="KW-1185">Reference proteome</keyword>
<dbReference type="Pfam" id="PF13472">
    <property type="entry name" value="Lipase_GDSL_2"/>
    <property type="match status" value="1"/>
</dbReference>
<name>A0ABW1NXI0_9PSEU</name>
<evidence type="ECO:0000259" key="2">
    <source>
        <dbReference type="Pfam" id="PF13472"/>
    </source>
</evidence>
<comment type="caution">
    <text evidence="3">The sequence shown here is derived from an EMBL/GenBank/DDBJ whole genome shotgun (WGS) entry which is preliminary data.</text>
</comment>
<dbReference type="Gene3D" id="3.40.50.1110">
    <property type="entry name" value="SGNH hydrolase"/>
    <property type="match status" value="1"/>
</dbReference>
<keyword evidence="3" id="KW-0378">Hydrolase</keyword>
<dbReference type="InterPro" id="IPR013830">
    <property type="entry name" value="SGNH_hydro"/>
</dbReference>
<dbReference type="PROSITE" id="PS51257">
    <property type="entry name" value="PROKAR_LIPOPROTEIN"/>
    <property type="match status" value="1"/>
</dbReference>
<dbReference type="SUPFAM" id="SSF52266">
    <property type="entry name" value="SGNH hydrolase"/>
    <property type="match status" value="1"/>
</dbReference>
<dbReference type="GO" id="GO:0016787">
    <property type="term" value="F:hydrolase activity"/>
    <property type="evidence" value="ECO:0007669"/>
    <property type="project" value="UniProtKB-KW"/>
</dbReference>
<proteinExistence type="predicted"/>
<dbReference type="CDD" id="cd01823">
    <property type="entry name" value="SEST_like"/>
    <property type="match status" value="1"/>
</dbReference>
<dbReference type="PANTHER" id="PTHR37981">
    <property type="entry name" value="LIPASE 2"/>
    <property type="match status" value="1"/>
</dbReference>
<gene>
    <name evidence="3" type="ORF">ACFP3R_00480</name>
</gene>
<keyword evidence="1" id="KW-0732">Signal</keyword>
<evidence type="ECO:0000256" key="1">
    <source>
        <dbReference type="SAM" id="SignalP"/>
    </source>
</evidence>
<dbReference type="EC" id="3.1.-.-" evidence="3"/>
<dbReference type="EMBL" id="JBHSQO010000001">
    <property type="protein sequence ID" value="MFC6087741.1"/>
    <property type="molecule type" value="Genomic_DNA"/>
</dbReference>
<dbReference type="Proteomes" id="UP001596220">
    <property type="component" value="Unassembled WGS sequence"/>
</dbReference>
<accession>A0ABW1NXI0</accession>